<evidence type="ECO:0000313" key="1">
    <source>
        <dbReference type="EMBL" id="EGW00376.1"/>
    </source>
</evidence>
<dbReference type="AlphaFoldDB" id="G3HQG9"/>
<protein>
    <submittedName>
        <fullName evidence="1">Uncharacterized protein</fullName>
    </submittedName>
</protein>
<organism evidence="1 2">
    <name type="scientific">Cricetulus griseus</name>
    <name type="common">Chinese hamster</name>
    <name type="synonym">Cricetulus barabensis griseus</name>
    <dbReference type="NCBI Taxonomy" id="10029"/>
    <lineage>
        <taxon>Eukaryota</taxon>
        <taxon>Metazoa</taxon>
        <taxon>Chordata</taxon>
        <taxon>Craniata</taxon>
        <taxon>Vertebrata</taxon>
        <taxon>Euteleostomi</taxon>
        <taxon>Mammalia</taxon>
        <taxon>Eutheria</taxon>
        <taxon>Euarchontoglires</taxon>
        <taxon>Glires</taxon>
        <taxon>Rodentia</taxon>
        <taxon>Myomorpha</taxon>
        <taxon>Muroidea</taxon>
        <taxon>Cricetidae</taxon>
        <taxon>Cricetinae</taxon>
        <taxon>Cricetulus</taxon>
    </lineage>
</organism>
<reference evidence="2" key="1">
    <citation type="journal article" date="2011" name="Nat. Biotechnol.">
        <title>The genomic sequence of the Chinese hamster ovary (CHO)-K1 cell line.</title>
        <authorList>
            <person name="Xu X."/>
            <person name="Nagarajan H."/>
            <person name="Lewis N.E."/>
            <person name="Pan S."/>
            <person name="Cai Z."/>
            <person name="Liu X."/>
            <person name="Chen W."/>
            <person name="Xie M."/>
            <person name="Wang W."/>
            <person name="Hammond S."/>
            <person name="Andersen M.R."/>
            <person name="Neff N."/>
            <person name="Passarelli B."/>
            <person name="Koh W."/>
            <person name="Fan H.C."/>
            <person name="Wang J."/>
            <person name="Gui Y."/>
            <person name="Lee K.H."/>
            <person name="Betenbaugh M.J."/>
            <person name="Quake S.R."/>
            <person name="Famili I."/>
            <person name="Palsson B.O."/>
            <person name="Wang J."/>
        </authorList>
    </citation>
    <scope>NUCLEOTIDE SEQUENCE [LARGE SCALE GENOMIC DNA]</scope>
    <source>
        <strain evidence="2">CHO K1 cell line</strain>
    </source>
</reference>
<name>G3HQG9_CRIGR</name>
<dbReference type="EMBL" id="JH000612">
    <property type="protein sequence ID" value="EGW00376.1"/>
    <property type="molecule type" value="Genomic_DNA"/>
</dbReference>
<evidence type="ECO:0000313" key="2">
    <source>
        <dbReference type="Proteomes" id="UP000001075"/>
    </source>
</evidence>
<dbReference type="Proteomes" id="UP000001075">
    <property type="component" value="Unassembled WGS sequence"/>
</dbReference>
<sequence>MSNLKKSSGSKVKAPRLFSGFRGSDHLEKLLQEASVSLLLWDLQKQLLIYVMNQVMKEGTEINGEGAGVLGDPNWLSKSRKSIHPVGQLAFHHGPKSLLS</sequence>
<gene>
    <name evidence="1" type="ORF">I79_013069</name>
</gene>
<accession>G3HQG9</accession>
<proteinExistence type="predicted"/>
<dbReference type="InParanoid" id="G3HQG9"/>